<evidence type="ECO:0008006" key="3">
    <source>
        <dbReference type="Google" id="ProtNLM"/>
    </source>
</evidence>
<protein>
    <recommendedName>
        <fullName evidence="3">DUF2625 family protein</fullName>
    </recommendedName>
</protein>
<evidence type="ECO:0000313" key="2">
    <source>
        <dbReference type="Proteomes" id="UP000193309"/>
    </source>
</evidence>
<organism evidence="1 2">
    <name type="scientific">Corynebacterium pollutisoli</name>
    <dbReference type="NCBI Taxonomy" id="1610489"/>
    <lineage>
        <taxon>Bacteria</taxon>
        <taxon>Bacillati</taxon>
        <taxon>Actinomycetota</taxon>
        <taxon>Actinomycetes</taxon>
        <taxon>Mycobacteriales</taxon>
        <taxon>Corynebacteriaceae</taxon>
        <taxon>Corynebacterium</taxon>
    </lineage>
</organism>
<evidence type="ECO:0000313" key="1">
    <source>
        <dbReference type="EMBL" id="SMG10599.1"/>
    </source>
</evidence>
<dbReference type="Proteomes" id="UP000193309">
    <property type="component" value="Unassembled WGS sequence"/>
</dbReference>
<dbReference type="Pfam" id="PF10946">
    <property type="entry name" value="DUF2625"/>
    <property type="match status" value="1"/>
</dbReference>
<keyword evidence="2" id="KW-1185">Reference proteome</keyword>
<proteinExistence type="predicted"/>
<gene>
    <name evidence="1" type="ORF">SAMN06295981_0515</name>
</gene>
<dbReference type="InterPro" id="IPR021239">
    <property type="entry name" value="DUF2625"/>
</dbReference>
<sequence length="193" mass="20030">MDPEQGREVLRHLQVTAGSPLGVLALNSGGVLADHGWFRILGGGSERMPDLASASGLASPDEVTGPPPYLMVGYDVLGGRFAIDGGGLGVSPGEVCYFGPDSLTWDGLGGGHGDFVAAAIGGHLAPAFAALRWPGWEDEVAAVPPHQGLSVYPPPFSREGKDIAAASRRVVPVQELFSFYDGAARQIRTGQPD</sequence>
<dbReference type="AlphaFoldDB" id="A0A1X7I8T7"/>
<name>A0A1X7I8T7_9CORY</name>
<accession>A0A1X7I8T7</accession>
<reference evidence="2" key="1">
    <citation type="submission" date="2017-04" db="EMBL/GenBank/DDBJ databases">
        <authorList>
            <person name="Varghese N."/>
            <person name="Submissions S."/>
        </authorList>
    </citation>
    <scope>NUCLEOTIDE SEQUENCE [LARGE SCALE GENOMIC DNA]</scope>
    <source>
        <strain evidence="2">VDS</strain>
    </source>
</reference>
<dbReference type="EMBL" id="FXAR01000001">
    <property type="protein sequence ID" value="SMG10599.1"/>
    <property type="molecule type" value="Genomic_DNA"/>
</dbReference>